<dbReference type="GO" id="GO:0005874">
    <property type="term" value="C:microtubule"/>
    <property type="evidence" value="ECO:0007669"/>
    <property type="project" value="UniProtKB-KW"/>
</dbReference>
<dbReference type="PANTHER" id="PTHR19321:SF41">
    <property type="entry name" value="FASCETTO-RELATED"/>
    <property type="match status" value="1"/>
</dbReference>
<gene>
    <name evidence="3" type="ORF">C4D60_Mb04t03900</name>
</gene>
<dbReference type="InterPro" id="IPR007145">
    <property type="entry name" value="MAP65_Ase1_PRC1"/>
</dbReference>
<evidence type="ECO:0000313" key="3">
    <source>
        <dbReference type="EMBL" id="THU71668.1"/>
    </source>
</evidence>
<evidence type="ECO:0000313" key="4">
    <source>
        <dbReference type="Proteomes" id="UP000317650"/>
    </source>
</evidence>
<dbReference type="Pfam" id="PF03999">
    <property type="entry name" value="MAP65_ASE1"/>
    <property type="match status" value="1"/>
</dbReference>
<dbReference type="Proteomes" id="UP000317650">
    <property type="component" value="Chromosome 4"/>
</dbReference>
<evidence type="ECO:0000256" key="2">
    <source>
        <dbReference type="ARBA" id="ARBA00022701"/>
    </source>
</evidence>
<comment type="similarity">
    <text evidence="1">Belongs to the MAP65/ASE1 family.</text>
</comment>
<dbReference type="PANTHER" id="PTHR19321">
    <property type="entry name" value="PROTEIN REGULATOR OF CYTOKINESIS 1 PRC1-RELATED"/>
    <property type="match status" value="1"/>
</dbReference>
<dbReference type="GO" id="GO:0000911">
    <property type="term" value="P:cytokinesis by cell plate formation"/>
    <property type="evidence" value="ECO:0007669"/>
    <property type="project" value="TreeGrafter"/>
</dbReference>
<dbReference type="GO" id="GO:0008017">
    <property type="term" value="F:microtubule binding"/>
    <property type="evidence" value="ECO:0007669"/>
    <property type="project" value="InterPro"/>
</dbReference>
<sequence length="103" mass="11458">MAVTGSENPLLGEITCGSLLQQLQIIWDEIGESDEERDKMLLQLEQECLDVYKRKVDQASKSRALLLQSLADSRAELARLLFALGEKSLVDIVSSFPNYSVSV</sequence>
<accession>A0A4S8K9J9</accession>
<proteinExistence type="inferred from homology"/>
<dbReference type="GO" id="GO:0005737">
    <property type="term" value="C:cytoplasm"/>
    <property type="evidence" value="ECO:0007669"/>
    <property type="project" value="TreeGrafter"/>
</dbReference>
<evidence type="ECO:0000256" key="1">
    <source>
        <dbReference type="ARBA" id="ARBA00006187"/>
    </source>
</evidence>
<comment type="caution">
    <text evidence="3">The sequence shown here is derived from an EMBL/GenBank/DDBJ whole genome shotgun (WGS) entry which is preliminary data.</text>
</comment>
<dbReference type="GO" id="GO:0000226">
    <property type="term" value="P:microtubule cytoskeleton organization"/>
    <property type="evidence" value="ECO:0007669"/>
    <property type="project" value="InterPro"/>
</dbReference>
<dbReference type="AlphaFoldDB" id="A0A4S8K9J9"/>
<keyword evidence="4" id="KW-1185">Reference proteome</keyword>
<organism evidence="3 4">
    <name type="scientific">Musa balbisiana</name>
    <name type="common">Banana</name>
    <dbReference type="NCBI Taxonomy" id="52838"/>
    <lineage>
        <taxon>Eukaryota</taxon>
        <taxon>Viridiplantae</taxon>
        <taxon>Streptophyta</taxon>
        <taxon>Embryophyta</taxon>
        <taxon>Tracheophyta</taxon>
        <taxon>Spermatophyta</taxon>
        <taxon>Magnoliopsida</taxon>
        <taxon>Liliopsida</taxon>
        <taxon>Zingiberales</taxon>
        <taxon>Musaceae</taxon>
        <taxon>Musa</taxon>
    </lineage>
</organism>
<protein>
    <submittedName>
        <fullName evidence="3">Uncharacterized protein</fullName>
    </submittedName>
</protein>
<dbReference type="EMBL" id="PYDT01000001">
    <property type="protein sequence ID" value="THU71668.1"/>
    <property type="molecule type" value="Genomic_DNA"/>
</dbReference>
<keyword evidence="2" id="KW-0493">Microtubule</keyword>
<name>A0A4S8K9J9_MUSBA</name>
<reference evidence="3 4" key="1">
    <citation type="journal article" date="2019" name="Nat. Plants">
        <title>Genome sequencing of Musa balbisiana reveals subgenome evolution and function divergence in polyploid bananas.</title>
        <authorList>
            <person name="Yao X."/>
        </authorList>
    </citation>
    <scope>NUCLEOTIDE SEQUENCE [LARGE SCALE GENOMIC DNA]</scope>
    <source>
        <strain evidence="4">cv. DH-PKW</strain>
        <tissue evidence="3">Leaves</tissue>
    </source>
</reference>
<dbReference type="GO" id="GO:0005819">
    <property type="term" value="C:spindle"/>
    <property type="evidence" value="ECO:0007669"/>
    <property type="project" value="TreeGrafter"/>
</dbReference>
<dbReference type="STRING" id="52838.A0A4S8K9J9"/>